<sequence length="144" mass="16398">MDQQKFVYVTYIATTLEKLWEALTGEAFTQQYWGGRRIQSDWQVGSPVQHVKEDGESEWEGEVLQSEPPHRLSYTFQSPGFNEERPSRVLFELEQNGSTVKLTLTHDRLDAQAYMSISRGWSATLSSLKRLLLTGDVLALAACK</sequence>
<feature type="domain" description="Activator of Hsp90 ATPase homologue 1/2-like C-terminal" evidence="2">
    <location>
        <begin position="14"/>
        <end position="132"/>
    </location>
</feature>
<dbReference type="InterPro" id="IPR013538">
    <property type="entry name" value="ASHA1/2-like_C"/>
</dbReference>
<comment type="similarity">
    <text evidence="1">Belongs to the AHA1 family.</text>
</comment>
<evidence type="ECO:0000259" key="2">
    <source>
        <dbReference type="Pfam" id="PF08327"/>
    </source>
</evidence>
<accession>A0A856MD99</accession>
<name>A0A856MD99_9CYAN</name>
<evidence type="ECO:0000256" key="1">
    <source>
        <dbReference type="ARBA" id="ARBA00006817"/>
    </source>
</evidence>
<keyword evidence="4" id="KW-1185">Reference proteome</keyword>
<dbReference type="Pfam" id="PF08327">
    <property type="entry name" value="AHSA1"/>
    <property type="match status" value="1"/>
</dbReference>
<evidence type="ECO:0000313" key="3">
    <source>
        <dbReference type="EMBL" id="QDL08304.1"/>
    </source>
</evidence>
<dbReference type="KEGG" id="bsen:DP114_10690"/>
<dbReference type="CDD" id="cd08893">
    <property type="entry name" value="SRPBCC_CalC_Aha1-like_GntR-HTH"/>
    <property type="match status" value="1"/>
</dbReference>
<proteinExistence type="inferred from homology"/>
<dbReference type="Gene3D" id="3.30.530.20">
    <property type="match status" value="1"/>
</dbReference>
<protein>
    <submittedName>
        <fullName evidence="3">ATPase</fullName>
    </submittedName>
</protein>
<organism evidence="3 4">
    <name type="scientific">Brasilonema sennae CENA114</name>
    <dbReference type="NCBI Taxonomy" id="415709"/>
    <lineage>
        <taxon>Bacteria</taxon>
        <taxon>Bacillati</taxon>
        <taxon>Cyanobacteriota</taxon>
        <taxon>Cyanophyceae</taxon>
        <taxon>Nostocales</taxon>
        <taxon>Scytonemataceae</taxon>
        <taxon>Brasilonema</taxon>
        <taxon>Bromeliae group (in: Brasilonema)</taxon>
    </lineage>
</organism>
<dbReference type="Proteomes" id="UP000503129">
    <property type="component" value="Chromosome"/>
</dbReference>
<dbReference type="SUPFAM" id="SSF55961">
    <property type="entry name" value="Bet v1-like"/>
    <property type="match status" value="1"/>
</dbReference>
<evidence type="ECO:0000313" key="4">
    <source>
        <dbReference type="Proteomes" id="UP000503129"/>
    </source>
</evidence>
<dbReference type="EMBL" id="CP030118">
    <property type="protein sequence ID" value="QDL08304.1"/>
    <property type="molecule type" value="Genomic_DNA"/>
</dbReference>
<dbReference type="InterPro" id="IPR023393">
    <property type="entry name" value="START-like_dom_sf"/>
</dbReference>
<reference evidence="3 4" key="1">
    <citation type="submission" date="2018-06" db="EMBL/GenBank/DDBJ databases">
        <title>Comparative genomics of Brasilonema spp. strains.</title>
        <authorList>
            <person name="Alvarenga D.O."/>
            <person name="Fiore M.F."/>
            <person name="Varani A.M."/>
        </authorList>
    </citation>
    <scope>NUCLEOTIDE SEQUENCE [LARGE SCALE GENOMIC DNA]</scope>
    <source>
        <strain evidence="3 4">CENA114</strain>
    </source>
</reference>
<gene>
    <name evidence="3" type="ORF">DP114_10690</name>
</gene>
<dbReference type="AlphaFoldDB" id="A0A856MD99"/>